<dbReference type="EMBL" id="CP021368">
    <property type="protein sequence ID" value="ART61347.1"/>
    <property type="molecule type" value="Genomic_DNA"/>
</dbReference>
<evidence type="ECO:0000313" key="2">
    <source>
        <dbReference type="EMBL" id="ART61347.1"/>
    </source>
</evidence>
<dbReference type="AlphaFoldDB" id="A0A240UIM2"/>
<dbReference type="PANTHER" id="PTHR43162">
    <property type="match status" value="1"/>
</dbReference>
<dbReference type="Pfam" id="PF13460">
    <property type="entry name" value="NAD_binding_10"/>
    <property type="match status" value="1"/>
</dbReference>
<keyword evidence="2" id="KW-0614">Plasmid</keyword>
<name>A0A240UIM2_9BURK</name>
<dbReference type="Proteomes" id="UP000194440">
    <property type="component" value="Plasmid pACP4.2"/>
</dbReference>
<dbReference type="InterPro" id="IPR036291">
    <property type="entry name" value="NAD(P)-bd_dom_sf"/>
</dbReference>
<dbReference type="SUPFAM" id="SSF51735">
    <property type="entry name" value="NAD(P)-binding Rossmann-fold domains"/>
    <property type="match status" value="1"/>
</dbReference>
<organism evidence="2 3">
    <name type="scientific">Acidovorax carolinensis</name>
    <dbReference type="NCBI Taxonomy" id="553814"/>
    <lineage>
        <taxon>Bacteria</taxon>
        <taxon>Pseudomonadati</taxon>
        <taxon>Pseudomonadota</taxon>
        <taxon>Betaproteobacteria</taxon>
        <taxon>Burkholderiales</taxon>
        <taxon>Comamonadaceae</taxon>
        <taxon>Acidovorax</taxon>
    </lineage>
</organism>
<dbReference type="PANTHER" id="PTHR43162:SF1">
    <property type="entry name" value="PRESTALK A DIFFERENTIATION PROTEIN A"/>
    <property type="match status" value="1"/>
</dbReference>
<dbReference type="InterPro" id="IPR051604">
    <property type="entry name" value="Ergot_Alk_Oxidoreductase"/>
</dbReference>
<dbReference type="RefSeq" id="WP_067513009.1">
    <property type="nucleotide sequence ID" value="NZ_CP021364.1"/>
</dbReference>
<dbReference type="KEGG" id="acip:CBP36_20460"/>
<sequence length="310" mass="32569">MSNPPFRRLLVVGADSPLGHRVTELLLRIGDVSVTAGSPNPDQLADLVARGAQICRVDVDDPDSLQTAFGGVQRLLLVADDGAGTAGLRRRQCETVAEAAVGARLEHVVWVSEASSELGSPLTEDAQEVNPAIEASGIPCTFLRLNRYAESLFARLSLALRSGWWLSSAGEARVAYVARDDAARAGAAALCARTAVGQRVDITGPAALTSAEVVALTNSIFGSRIELVPMDDGTFSEALAAAGMMQSEAERMLAVERGARAGLEGRVSGAVEYLTGRAPRGLAGVLLEHRMEILLASRSGGRFVSPGLRR</sequence>
<accession>A0A240UIM2</accession>
<gene>
    <name evidence="2" type="ORF">CBP36_20460</name>
</gene>
<evidence type="ECO:0000259" key="1">
    <source>
        <dbReference type="Pfam" id="PF13460"/>
    </source>
</evidence>
<keyword evidence="3" id="KW-1185">Reference proteome</keyword>
<dbReference type="Gene3D" id="3.40.50.720">
    <property type="entry name" value="NAD(P)-binding Rossmann-like Domain"/>
    <property type="match status" value="1"/>
</dbReference>
<proteinExistence type="predicted"/>
<reference evidence="2" key="1">
    <citation type="submission" date="2017-05" db="EMBL/GenBank/DDBJ databases">
        <title>Polyphasic characterization of four soil-derived phenanthrene-degrading Acidovorax strains and proposal of Acidovorax phenanthrenivorans sp. nov.</title>
        <authorList>
            <person name="Singleton D."/>
            <person name="Lee J."/>
            <person name="Dickey A.N."/>
            <person name="Stroud A."/>
            <person name="Scholl E.H."/>
            <person name="Wright F.A."/>
            <person name="Aitken M.D."/>
        </authorList>
    </citation>
    <scope>NUCLEOTIDE SEQUENCE</scope>
    <source>
        <strain evidence="2">P4</strain>
        <plasmid evidence="2">pACP4.2</plasmid>
    </source>
</reference>
<geneLocation type="plasmid" evidence="2 3">
    <name>pACP4.2</name>
</geneLocation>
<dbReference type="InterPro" id="IPR016040">
    <property type="entry name" value="NAD(P)-bd_dom"/>
</dbReference>
<dbReference type="OrthoDB" id="7771794at2"/>
<feature type="domain" description="NAD(P)-binding" evidence="1">
    <location>
        <begin position="13"/>
        <end position="144"/>
    </location>
</feature>
<protein>
    <recommendedName>
        <fullName evidence="1">NAD(P)-binding domain-containing protein</fullName>
    </recommendedName>
</protein>
<dbReference type="Gene3D" id="3.90.25.10">
    <property type="entry name" value="UDP-galactose 4-epimerase, domain 1"/>
    <property type="match status" value="1"/>
</dbReference>
<evidence type="ECO:0000313" key="3">
    <source>
        <dbReference type="Proteomes" id="UP000194440"/>
    </source>
</evidence>